<dbReference type="PANTHER" id="PTHR31885">
    <property type="entry name" value="GH04784P"/>
    <property type="match status" value="1"/>
</dbReference>
<feature type="transmembrane region" description="Helical" evidence="6">
    <location>
        <begin position="98"/>
        <end position="119"/>
    </location>
</feature>
<keyword evidence="3 6" id="KW-0812">Transmembrane</keyword>
<dbReference type="RefSeq" id="WP_083030667.1">
    <property type="nucleotide sequence ID" value="NZ_JACKRM010000169.1"/>
</dbReference>
<dbReference type="InterPro" id="IPR012506">
    <property type="entry name" value="TMEM86B-like"/>
</dbReference>
<comment type="subcellular location">
    <subcellularLocation>
        <location evidence="1">Membrane</location>
        <topology evidence="1">Multi-pass membrane protein</topology>
    </subcellularLocation>
</comment>
<dbReference type="OrthoDB" id="8925650at2"/>
<keyword evidence="5 6" id="KW-0472">Membrane</keyword>
<evidence type="ECO:0000256" key="3">
    <source>
        <dbReference type="ARBA" id="ARBA00022692"/>
    </source>
</evidence>
<feature type="transmembrane region" description="Helical" evidence="6">
    <location>
        <begin position="182"/>
        <end position="201"/>
    </location>
</feature>
<reference evidence="7 8" key="1">
    <citation type="submission" date="2016-12" db="EMBL/GenBank/DDBJ databases">
        <title>The new phylogeny of genus Mycobacterium.</title>
        <authorList>
            <person name="Tortoli E."/>
            <person name="Trovato A."/>
            <person name="Cirillo D.M."/>
        </authorList>
    </citation>
    <scope>NUCLEOTIDE SEQUENCE [LARGE SCALE GENOMIC DNA]</scope>
    <source>
        <strain evidence="7 8">DSM 45130</strain>
    </source>
</reference>
<protein>
    <recommendedName>
        <fullName evidence="9">Lysoplasmalogenase</fullName>
    </recommendedName>
</protein>
<dbReference type="Proteomes" id="UP000192801">
    <property type="component" value="Unassembled WGS sequence"/>
</dbReference>
<dbReference type="GO" id="GO:0016020">
    <property type="term" value="C:membrane"/>
    <property type="evidence" value="ECO:0007669"/>
    <property type="project" value="UniProtKB-SubCell"/>
</dbReference>
<dbReference type="EMBL" id="MVHS01000018">
    <property type="protein sequence ID" value="ORA70834.1"/>
    <property type="molecule type" value="Genomic_DNA"/>
</dbReference>
<feature type="transmembrane region" description="Helical" evidence="6">
    <location>
        <begin position="153"/>
        <end position="175"/>
    </location>
</feature>
<organism evidence="7 8">
    <name type="scientific">Mycolicibacterium insubricum</name>
    <dbReference type="NCBI Taxonomy" id="444597"/>
    <lineage>
        <taxon>Bacteria</taxon>
        <taxon>Bacillati</taxon>
        <taxon>Actinomycetota</taxon>
        <taxon>Actinomycetes</taxon>
        <taxon>Mycobacteriales</taxon>
        <taxon>Mycobacteriaceae</taxon>
        <taxon>Mycolicibacterium</taxon>
    </lineage>
</organism>
<evidence type="ECO:0000256" key="6">
    <source>
        <dbReference type="SAM" id="Phobius"/>
    </source>
</evidence>
<comment type="caution">
    <text evidence="7">The sequence shown here is derived from an EMBL/GenBank/DDBJ whole genome shotgun (WGS) entry which is preliminary data.</text>
</comment>
<comment type="similarity">
    <text evidence="2">Belongs to the TMEM86 family.</text>
</comment>
<proteinExistence type="inferred from homology"/>
<evidence type="ECO:0000256" key="1">
    <source>
        <dbReference type="ARBA" id="ARBA00004141"/>
    </source>
</evidence>
<dbReference type="PANTHER" id="PTHR31885:SF6">
    <property type="entry name" value="GH04784P"/>
    <property type="match status" value="1"/>
</dbReference>
<accession>A0A1X0DEL6</accession>
<evidence type="ECO:0000256" key="4">
    <source>
        <dbReference type="ARBA" id="ARBA00022989"/>
    </source>
</evidence>
<evidence type="ECO:0000313" key="8">
    <source>
        <dbReference type="Proteomes" id="UP000192801"/>
    </source>
</evidence>
<keyword evidence="8" id="KW-1185">Reference proteome</keyword>
<evidence type="ECO:0000313" key="7">
    <source>
        <dbReference type="EMBL" id="ORA70834.1"/>
    </source>
</evidence>
<dbReference type="GO" id="GO:0016787">
    <property type="term" value="F:hydrolase activity"/>
    <property type="evidence" value="ECO:0007669"/>
    <property type="project" value="TreeGrafter"/>
</dbReference>
<feature type="transmembrane region" description="Helical" evidence="6">
    <location>
        <begin position="12"/>
        <end position="36"/>
    </location>
</feature>
<dbReference type="AlphaFoldDB" id="A0A1X0DEL6"/>
<evidence type="ECO:0000256" key="5">
    <source>
        <dbReference type="ARBA" id="ARBA00023136"/>
    </source>
</evidence>
<feature type="transmembrane region" description="Helical" evidence="6">
    <location>
        <begin position="72"/>
        <end position="92"/>
    </location>
</feature>
<feature type="transmembrane region" description="Helical" evidence="6">
    <location>
        <begin position="207"/>
        <end position="229"/>
    </location>
</feature>
<sequence length="244" mass="25686">MGSNYAPRVRRWWVAAAVAGAAYGVFLIVAAAGLPAGSDLAGRFPGQPVAKSLMALLLAAAALWHPIRRERIGLIAALGFSASGDFLLAISWWKPSFIGGLGSFLLAHLCYLLVLAPLIRRRQLPAARLVAAVVVTVACLGLLAWFWPHLKEMTVPVTIYMLVIAAMVCAALLAALPTAWTAVGAVCFASSDAMIGTSVFIRGDELLAVPIWWAYAVAQLLITAGFFFARSAAGMSDAPAKPAP</sequence>
<dbReference type="Pfam" id="PF07947">
    <property type="entry name" value="YhhN"/>
    <property type="match status" value="1"/>
</dbReference>
<dbReference type="STRING" id="444597.BST26_10035"/>
<keyword evidence="4 6" id="KW-1133">Transmembrane helix</keyword>
<feature type="transmembrane region" description="Helical" evidence="6">
    <location>
        <begin position="48"/>
        <end position="65"/>
    </location>
</feature>
<evidence type="ECO:0000256" key="2">
    <source>
        <dbReference type="ARBA" id="ARBA00007375"/>
    </source>
</evidence>
<evidence type="ECO:0008006" key="9">
    <source>
        <dbReference type="Google" id="ProtNLM"/>
    </source>
</evidence>
<gene>
    <name evidence="7" type="ORF">BST26_10035</name>
</gene>
<name>A0A1X0DEL6_9MYCO</name>
<feature type="transmembrane region" description="Helical" evidence="6">
    <location>
        <begin position="126"/>
        <end position="147"/>
    </location>
</feature>